<name>A0A9D1WQ55_9FIRM</name>
<evidence type="ECO:0000313" key="2">
    <source>
        <dbReference type="EMBL" id="HIX64861.1"/>
    </source>
</evidence>
<evidence type="ECO:0000313" key="3">
    <source>
        <dbReference type="Proteomes" id="UP000886800"/>
    </source>
</evidence>
<accession>A0A9D1WQ55</accession>
<dbReference type="Proteomes" id="UP000886800">
    <property type="component" value="Unassembled WGS sequence"/>
</dbReference>
<comment type="caution">
    <text evidence="2">The sequence shown here is derived from an EMBL/GenBank/DDBJ whole genome shotgun (WGS) entry which is preliminary data.</text>
</comment>
<dbReference type="InterPro" id="IPR050248">
    <property type="entry name" value="Polysacc_deacetylase_ArnD"/>
</dbReference>
<dbReference type="GO" id="GO:0005975">
    <property type="term" value="P:carbohydrate metabolic process"/>
    <property type="evidence" value="ECO:0007669"/>
    <property type="project" value="InterPro"/>
</dbReference>
<gene>
    <name evidence="2" type="ORF">H9736_01285</name>
</gene>
<organism evidence="2 3">
    <name type="scientific">Candidatus Anaerotruncus excrementipullorum</name>
    <dbReference type="NCBI Taxonomy" id="2838465"/>
    <lineage>
        <taxon>Bacteria</taxon>
        <taxon>Bacillati</taxon>
        <taxon>Bacillota</taxon>
        <taxon>Clostridia</taxon>
        <taxon>Eubacteriales</taxon>
        <taxon>Oscillospiraceae</taxon>
        <taxon>Anaerotruncus</taxon>
    </lineage>
</organism>
<reference evidence="2" key="2">
    <citation type="submission" date="2021-04" db="EMBL/GenBank/DDBJ databases">
        <authorList>
            <person name="Gilroy R."/>
        </authorList>
    </citation>
    <scope>NUCLEOTIDE SEQUENCE</scope>
    <source>
        <strain evidence="2">CHK188-5543</strain>
    </source>
</reference>
<feature type="domain" description="NodB homology" evidence="1">
    <location>
        <begin position="52"/>
        <end position="229"/>
    </location>
</feature>
<dbReference type="PANTHER" id="PTHR10587:SF128">
    <property type="entry name" value="POLYSACCHARIDE DEACETYLASE PDAB-RELATED"/>
    <property type="match status" value="1"/>
</dbReference>
<dbReference type="GO" id="GO:0016020">
    <property type="term" value="C:membrane"/>
    <property type="evidence" value="ECO:0007669"/>
    <property type="project" value="TreeGrafter"/>
</dbReference>
<sequence>MYHVARGRWALPVLAGLAAALALLVGAGGRALAAQAAGGRQLPIYSVETPERLVALGINCAWDDSGLGELLALLEERGVKATFFLVGEWCERYPQAANRLAQAGHELGSHSQTHRDMTQLDRAQIAWELEASATAIRAATGQSPRLFRPPSGAYNDLVIATARQLGWEAVQWDVDSLDWQEPPVEEMVERVCAKCRPGSILLWHLGKPDTPDALAQALDRLQGEGYRFCTVGELLYPPPYRLDHTGRQFPEG</sequence>
<dbReference type="PANTHER" id="PTHR10587">
    <property type="entry name" value="GLYCOSYL TRANSFERASE-RELATED"/>
    <property type="match status" value="1"/>
</dbReference>
<evidence type="ECO:0000259" key="1">
    <source>
        <dbReference type="PROSITE" id="PS51677"/>
    </source>
</evidence>
<dbReference type="SUPFAM" id="SSF88713">
    <property type="entry name" value="Glycoside hydrolase/deacetylase"/>
    <property type="match status" value="1"/>
</dbReference>
<dbReference type="InterPro" id="IPR002509">
    <property type="entry name" value="NODB_dom"/>
</dbReference>
<dbReference type="GO" id="GO:0016810">
    <property type="term" value="F:hydrolase activity, acting on carbon-nitrogen (but not peptide) bonds"/>
    <property type="evidence" value="ECO:0007669"/>
    <property type="project" value="InterPro"/>
</dbReference>
<reference evidence="2" key="1">
    <citation type="journal article" date="2021" name="PeerJ">
        <title>Extensive microbial diversity within the chicken gut microbiome revealed by metagenomics and culture.</title>
        <authorList>
            <person name="Gilroy R."/>
            <person name="Ravi A."/>
            <person name="Getino M."/>
            <person name="Pursley I."/>
            <person name="Horton D.L."/>
            <person name="Alikhan N.F."/>
            <person name="Baker D."/>
            <person name="Gharbi K."/>
            <person name="Hall N."/>
            <person name="Watson M."/>
            <person name="Adriaenssens E.M."/>
            <person name="Foster-Nyarko E."/>
            <person name="Jarju S."/>
            <person name="Secka A."/>
            <person name="Antonio M."/>
            <person name="Oren A."/>
            <person name="Chaudhuri R.R."/>
            <person name="La Ragione R."/>
            <person name="Hildebrand F."/>
            <person name="Pallen M.J."/>
        </authorList>
    </citation>
    <scope>NUCLEOTIDE SEQUENCE</scope>
    <source>
        <strain evidence="2">CHK188-5543</strain>
    </source>
</reference>
<dbReference type="EMBL" id="DXES01000026">
    <property type="protein sequence ID" value="HIX64861.1"/>
    <property type="molecule type" value="Genomic_DNA"/>
</dbReference>
<dbReference type="PROSITE" id="PS51677">
    <property type="entry name" value="NODB"/>
    <property type="match status" value="1"/>
</dbReference>
<protein>
    <submittedName>
        <fullName evidence="2">Polysaccharide deacetylase family protein</fullName>
    </submittedName>
</protein>
<dbReference type="Pfam" id="PF01522">
    <property type="entry name" value="Polysacc_deac_1"/>
    <property type="match status" value="1"/>
</dbReference>
<dbReference type="Gene3D" id="3.20.20.370">
    <property type="entry name" value="Glycoside hydrolase/deacetylase"/>
    <property type="match status" value="1"/>
</dbReference>
<dbReference type="CDD" id="cd10917">
    <property type="entry name" value="CE4_NodB_like_6s_7s"/>
    <property type="match status" value="1"/>
</dbReference>
<dbReference type="InterPro" id="IPR011330">
    <property type="entry name" value="Glyco_hydro/deAcase_b/a-brl"/>
</dbReference>
<proteinExistence type="predicted"/>
<dbReference type="AlphaFoldDB" id="A0A9D1WQ55"/>